<feature type="region of interest" description="Disordered" evidence="1">
    <location>
        <begin position="113"/>
        <end position="132"/>
    </location>
</feature>
<feature type="domain" description="GCK" evidence="2">
    <location>
        <begin position="45"/>
        <end position="122"/>
    </location>
</feature>
<dbReference type="PANTHER" id="PTHR34357:SF2">
    <property type="entry name" value="F26F24.3-RELATED"/>
    <property type="match status" value="1"/>
</dbReference>
<dbReference type="PROSITE" id="PS51808">
    <property type="entry name" value="CHCH"/>
    <property type="match status" value="1"/>
</dbReference>
<dbReference type="PANTHER" id="PTHR34357">
    <property type="entry name" value="F7A19.14 PROTEIN-RELATED"/>
    <property type="match status" value="1"/>
</dbReference>
<feature type="region of interest" description="Disordered" evidence="1">
    <location>
        <begin position="1"/>
        <end position="44"/>
    </location>
</feature>
<evidence type="ECO:0000313" key="3">
    <source>
        <dbReference type="EMBL" id="CAD8770992.1"/>
    </source>
</evidence>
<protein>
    <recommendedName>
        <fullName evidence="2">GCK domain-containing protein</fullName>
    </recommendedName>
</protein>
<dbReference type="Gene3D" id="1.10.287.2900">
    <property type="match status" value="1"/>
</dbReference>
<feature type="compositionally biased region" description="Basic and acidic residues" evidence="1">
    <location>
        <begin position="1"/>
        <end position="10"/>
    </location>
</feature>
<proteinExistence type="predicted"/>
<gene>
    <name evidence="3" type="ORF">PPAR00522_LOCUS7394</name>
</gene>
<dbReference type="InterPro" id="IPR012891">
    <property type="entry name" value="GCK_dom"/>
</dbReference>
<name>A0A7S0UTC3_9CHLO</name>
<sequence>MTSEITEDKSGIAYPETVSESPAKADETNEQEAEPSSPYGTGNASKCPICEFIEGGACKDQHQEWMACMTEAKANDKDYIDECQHLFVDFVQCAIKNSDYYEPFLNMFLTMGDSESDSKEETGDKIVPSDNA</sequence>
<evidence type="ECO:0000259" key="2">
    <source>
        <dbReference type="SMART" id="SM01227"/>
    </source>
</evidence>
<reference evidence="3" key="1">
    <citation type="submission" date="2021-01" db="EMBL/GenBank/DDBJ databases">
        <authorList>
            <person name="Corre E."/>
            <person name="Pelletier E."/>
            <person name="Niang G."/>
            <person name="Scheremetjew M."/>
            <person name="Finn R."/>
            <person name="Kale V."/>
            <person name="Holt S."/>
            <person name="Cochrane G."/>
            <person name="Meng A."/>
            <person name="Brown T."/>
            <person name="Cohen L."/>
        </authorList>
    </citation>
    <scope>NUCLEOTIDE SEQUENCE</scope>
    <source>
        <strain evidence="3">SAG 63-3</strain>
    </source>
</reference>
<evidence type="ECO:0000256" key="1">
    <source>
        <dbReference type="SAM" id="MobiDB-lite"/>
    </source>
</evidence>
<dbReference type="EMBL" id="HBFM01011699">
    <property type="protein sequence ID" value="CAD8770992.1"/>
    <property type="molecule type" value="Transcribed_RNA"/>
</dbReference>
<organism evidence="3">
    <name type="scientific">Polytomella parva</name>
    <dbReference type="NCBI Taxonomy" id="51329"/>
    <lineage>
        <taxon>Eukaryota</taxon>
        <taxon>Viridiplantae</taxon>
        <taxon>Chlorophyta</taxon>
        <taxon>core chlorophytes</taxon>
        <taxon>Chlorophyceae</taxon>
        <taxon>CS clade</taxon>
        <taxon>Chlamydomonadales</taxon>
        <taxon>Chlamydomonadaceae</taxon>
        <taxon>Polytomella</taxon>
    </lineage>
</organism>
<accession>A0A7S0UTC3</accession>
<dbReference type="SMART" id="SM01227">
    <property type="entry name" value="GCK"/>
    <property type="match status" value="1"/>
</dbReference>
<dbReference type="AlphaFoldDB" id="A0A7S0UTC3"/>
<dbReference type="Pfam" id="PF07802">
    <property type="entry name" value="GCK"/>
    <property type="match status" value="1"/>
</dbReference>